<dbReference type="PANTHER" id="PTHR33103:SF19">
    <property type="entry name" value="OS09G0544700 PROTEIN"/>
    <property type="match status" value="1"/>
</dbReference>
<protein>
    <submittedName>
        <fullName evidence="1">Uncharacterized protein</fullName>
    </submittedName>
</protein>
<accession>A0AAW2CZN1</accession>
<name>A0AAW2CZN1_9ROSI</name>
<dbReference type="InterPro" id="IPR007750">
    <property type="entry name" value="DUF674"/>
</dbReference>
<reference evidence="1 2" key="1">
    <citation type="submission" date="2024-01" db="EMBL/GenBank/DDBJ databases">
        <title>A telomere-to-telomere, gap-free genome of sweet tea (Lithocarpus litseifolius).</title>
        <authorList>
            <person name="Zhou J."/>
        </authorList>
    </citation>
    <scope>NUCLEOTIDE SEQUENCE [LARGE SCALE GENOMIC DNA]</scope>
    <source>
        <strain evidence="1">Zhou-2022a</strain>
        <tissue evidence="1">Leaf</tissue>
    </source>
</reference>
<proteinExistence type="predicted"/>
<evidence type="ECO:0000313" key="2">
    <source>
        <dbReference type="Proteomes" id="UP001459277"/>
    </source>
</evidence>
<dbReference type="PANTHER" id="PTHR33103">
    <property type="entry name" value="OS01G0153900 PROTEIN"/>
    <property type="match status" value="1"/>
</dbReference>
<gene>
    <name evidence="1" type="ORF">SO802_016779</name>
</gene>
<dbReference type="Proteomes" id="UP001459277">
    <property type="component" value="Unassembled WGS sequence"/>
</dbReference>
<dbReference type="Pfam" id="PF05056">
    <property type="entry name" value="DUF674"/>
    <property type="match status" value="1"/>
</dbReference>
<sequence length="243" mass="26451">MEAAAPATSEVSLKLMIDPKDSGRVLYAEAGKEFVDFLFYILALPVGTFIPLLNQEMVGSLGNIYDSIAKLSSTYLRPNVNKDSLLKPKAYFSSGTAGFPLQLPNVESSRKLYKCCLNVSERTTLCGCGSSICQEAKYIGPPSANNPYSSNVGDYVKGKVTYMVMDDLAVKPLSTTSLATVLNKFNVKDTGALQEKAVDLGVDEVVKLLKASLLTKSILTDVFLPILKEDLDSQRRKIDDDLD</sequence>
<keyword evidence="2" id="KW-1185">Reference proteome</keyword>
<comment type="caution">
    <text evidence="1">The sequence shown here is derived from an EMBL/GenBank/DDBJ whole genome shotgun (WGS) entry which is preliminary data.</text>
</comment>
<evidence type="ECO:0000313" key="1">
    <source>
        <dbReference type="EMBL" id="KAL0002998.1"/>
    </source>
</evidence>
<organism evidence="1 2">
    <name type="scientific">Lithocarpus litseifolius</name>
    <dbReference type="NCBI Taxonomy" id="425828"/>
    <lineage>
        <taxon>Eukaryota</taxon>
        <taxon>Viridiplantae</taxon>
        <taxon>Streptophyta</taxon>
        <taxon>Embryophyta</taxon>
        <taxon>Tracheophyta</taxon>
        <taxon>Spermatophyta</taxon>
        <taxon>Magnoliopsida</taxon>
        <taxon>eudicotyledons</taxon>
        <taxon>Gunneridae</taxon>
        <taxon>Pentapetalae</taxon>
        <taxon>rosids</taxon>
        <taxon>fabids</taxon>
        <taxon>Fagales</taxon>
        <taxon>Fagaceae</taxon>
        <taxon>Lithocarpus</taxon>
    </lineage>
</organism>
<dbReference type="EMBL" id="JAZDWU010000005">
    <property type="protein sequence ID" value="KAL0002998.1"/>
    <property type="molecule type" value="Genomic_DNA"/>
</dbReference>
<dbReference type="AlphaFoldDB" id="A0AAW2CZN1"/>